<dbReference type="Pfam" id="PF20720">
    <property type="entry name" value="nSTAND3"/>
    <property type="match status" value="1"/>
</dbReference>
<dbReference type="InterPro" id="IPR049050">
    <property type="entry name" value="nSTAND3"/>
</dbReference>
<comment type="caution">
    <text evidence="3">The sequence shown here is derived from an EMBL/GenBank/DDBJ whole genome shotgun (WGS) entry which is preliminary data.</text>
</comment>
<name>A0AAV3XC09_9CYAN</name>
<dbReference type="SUPFAM" id="SSF48371">
    <property type="entry name" value="ARM repeat"/>
    <property type="match status" value="1"/>
</dbReference>
<organism evidence="3 4">
    <name type="scientific">Microseira wollei NIES-4236</name>
    <dbReference type="NCBI Taxonomy" id="2530354"/>
    <lineage>
        <taxon>Bacteria</taxon>
        <taxon>Bacillati</taxon>
        <taxon>Cyanobacteriota</taxon>
        <taxon>Cyanophyceae</taxon>
        <taxon>Oscillatoriophycideae</taxon>
        <taxon>Aerosakkonematales</taxon>
        <taxon>Aerosakkonemataceae</taxon>
        <taxon>Microseira</taxon>
    </lineage>
</organism>
<feature type="compositionally biased region" description="Polar residues" evidence="1">
    <location>
        <begin position="1"/>
        <end position="14"/>
    </location>
</feature>
<feature type="domain" description="Novel STAND NTPase 3" evidence="2">
    <location>
        <begin position="120"/>
        <end position="232"/>
    </location>
</feature>
<dbReference type="RefSeq" id="WP_226579953.1">
    <property type="nucleotide sequence ID" value="NZ_BLAY01000034.1"/>
</dbReference>
<dbReference type="AlphaFoldDB" id="A0AAV3XC09"/>
<dbReference type="Proteomes" id="UP001050975">
    <property type="component" value="Unassembled WGS sequence"/>
</dbReference>
<dbReference type="InterPro" id="IPR016024">
    <property type="entry name" value="ARM-type_fold"/>
</dbReference>
<sequence>MSEQSSQEQTPSASTTPQPNTENENTKASDRISIEDAIERIIKGDKIGNIEELYRELKATTVYIDNRRIGNYLEHDARIYGNVAGRDQRNHTRDSAKGIAVKEIAGQILIEEVEKVRSVYVETASYTQAKSILSEKHVLILCGDSNYGKQTTAIHLLVSLTAEEIFEINPTVEDLSSFQCESTQMYVIDTLAPDSAEKLNSYVLNSLSQRLREQQSYLVITVDSRARISQETLGRYILNWRNLPTCEELLKKHLAWYIKDQAMLNSSHTLTQIDSVREWLTNKLLPGDVDRLAELLAKVVKSELTLEDALARFSLRTNEEVESWFDKHSDLNQHMFMITVAVLNGINYQEVINASQNLQSLIKPPSDEEKSSVPTSKRSQKLKEFRTHLVQGYQNTEFGLSPVELIELDNPTFQPAILSYVWHEYDQYRERLLKWLHQLGSHRNFEVRIRAAAAVGELSKYAFGDVLDQVVRPWANCQDRQLQRLAALALSIPVFESNLAPQVLKLLHSWSTLKNNLNLPWTAATAYSGYVGLRFPDIALRDLFAIAQSGEGQLLSAVAEGVASIFNAGFHFTVLNALKAWTEQANTEVTAQFGLLIFWVLIREAKVATDSNKDNWPTLLWLVWEEKKLVKENPKTDQVYEDLVTCLLQRALNLKVTRKLVLQEIRKWLQLVDDDPEHKLYETVGSIIFTLAAQGTGRERERITYNLEQWKSVEQPNAANKILSKIKKYLNI</sequence>
<evidence type="ECO:0000313" key="4">
    <source>
        <dbReference type="Proteomes" id="UP001050975"/>
    </source>
</evidence>
<feature type="region of interest" description="Disordered" evidence="1">
    <location>
        <begin position="1"/>
        <end position="31"/>
    </location>
</feature>
<proteinExistence type="predicted"/>
<reference evidence="3" key="1">
    <citation type="submission" date="2019-10" db="EMBL/GenBank/DDBJ databases">
        <title>Draft genome sequece of Microseira wollei NIES-4236.</title>
        <authorList>
            <person name="Yamaguchi H."/>
            <person name="Suzuki S."/>
            <person name="Kawachi M."/>
        </authorList>
    </citation>
    <scope>NUCLEOTIDE SEQUENCE</scope>
    <source>
        <strain evidence="3">NIES-4236</strain>
    </source>
</reference>
<evidence type="ECO:0000313" key="3">
    <source>
        <dbReference type="EMBL" id="GET37822.1"/>
    </source>
</evidence>
<protein>
    <recommendedName>
        <fullName evidence="2">Novel STAND NTPase 3 domain-containing protein</fullName>
    </recommendedName>
</protein>
<dbReference type="EMBL" id="BLAY01000034">
    <property type="protein sequence ID" value="GET37822.1"/>
    <property type="molecule type" value="Genomic_DNA"/>
</dbReference>
<evidence type="ECO:0000256" key="1">
    <source>
        <dbReference type="SAM" id="MobiDB-lite"/>
    </source>
</evidence>
<gene>
    <name evidence="3" type="ORF">MiSe_25760</name>
</gene>
<accession>A0AAV3XC09</accession>
<evidence type="ECO:0000259" key="2">
    <source>
        <dbReference type="Pfam" id="PF20720"/>
    </source>
</evidence>
<keyword evidence="4" id="KW-1185">Reference proteome</keyword>